<dbReference type="EC" id="3.1.3.16" evidence="4"/>
<accession>A0ABW1LHJ3</accession>
<protein>
    <submittedName>
        <fullName evidence="4">GAF domain-containing SpoIIE family protein phosphatase</fullName>
        <ecNumber evidence="4">3.1.3.16</ecNumber>
    </submittedName>
</protein>
<comment type="caution">
    <text evidence="4">The sequence shown here is derived from an EMBL/GenBank/DDBJ whole genome shotgun (WGS) entry which is preliminary data.</text>
</comment>
<dbReference type="InterPro" id="IPR029016">
    <property type="entry name" value="GAF-like_dom_sf"/>
</dbReference>
<dbReference type="PANTHER" id="PTHR43156:SF2">
    <property type="entry name" value="STAGE II SPORULATION PROTEIN E"/>
    <property type="match status" value="1"/>
</dbReference>
<feature type="domain" description="GAF" evidence="2">
    <location>
        <begin position="2"/>
        <end position="148"/>
    </location>
</feature>
<dbReference type="Pfam" id="PF01590">
    <property type="entry name" value="GAF"/>
    <property type="match status" value="1"/>
</dbReference>
<dbReference type="EMBL" id="JBHSRJ010000003">
    <property type="protein sequence ID" value="MFC6042618.1"/>
    <property type="molecule type" value="Genomic_DNA"/>
</dbReference>
<dbReference type="SMART" id="SM00331">
    <property type="entry name" value="PP2C_SIG"/>
    <property type="match status" value="1"/>
</dbReference>
<dbReference type="Proteomes" id="UP001596135">
    <property type="component" value="Unassembled WGS sequence"/>
</dbReference>
<keyword evidence="1 4" id="KW-0378">Hydrolase</keyword>
<keyword evidence="5" id="KW-1185">Reference proteome</keyword>
<dbReference type="InterPro" id="IPR052016">
    <property type="entry name" value="Bact_Sigma-Reg"/>
</dbReference>
<dbReference type="Pfam" id="PF07228">
    <property type="entry name" value="SpoIIE"/>
    <property type="match status" value="1"/>
</dbReference>
<evidence type="ECO:0000313" key="4">
    <source>
        <dbReference type="EMBL" id="MFC6042618.1"/>
    </source>
</evidence>
<reference evidence="5" key="1">
    <citation type="journal article" date="2019" name="Int. J. Syst. Evol. Microbiol.">
        <title>The Global Catalogue of Microorganisms (GCM) 10K type strain sequencing project: providing services to taxonomists for standard genome sequencing and annotation.</title>
        <authorList>
            <consortium name="The Broad Institute Genomics Platform"/>
            <consortium name="The Broad Institute Genome Sequencing Center for Infectious Disease"/>
            <person name="Wu L."/>
            <person name="Ma J."/>
        </authorList>
    </citation>
    <scope>NUCLEOTIDE SEQUENCE [LARGE SCALE GENOMIC DNA]</scope>
    <source>
        <strain evidence="5">CCUG 54522</strain>
    </source>
</reference>
<dbReference type="RefSeq" id="WP_379151660.1">
    <property type="nucleotide sequence ID" value="NZ_JBHSRJ010000003.1"/>
</dbReference>
<dbReference type="InterPro" id="IPR003018">
    <property type="entry name" value="GAF"/>
</dbReference>
<dbReference type="InterPro" id="IPR036457">
    <property type="entry name" value="PPM-type-like_dom_sf"/>
</dbReference>
<feature type="domain" description="PPM-type phosphatase" evidence="3">
    <location>
        <begin position="343"/>
        <end position="557"/>
    </location>
</feature>
<dbReference type="GO" id="GO:0004722">
    <property type="term" value="F:protein serine/threonine phosphatase activity"/>
    <property type="evidence" value="ECO:0007669"/>
    <property type="project" value="UniProtKB-EC"/>
</dbReference>
<evidence type="ECO:0000259" key="2">
    <source>
        <dbReference type="SMART" id="SM00065"/>
    </source>
</evidence>
<organism evidence="4 5">
    <name type="scientific">Nocardioides hankookensis</name>
    <dbReference type="NCBI Taxonomy" id="443157"/>
    <lineage>
        <taxon>Bacteria</taxon>
        <taxon>Bacillati</taxon>
        <taxon>Actinomycetota</taxon>
        <taxon>Actinomycetes</taxon>
        <taxon>Propionibacteriales</taxon>
        <taxon>Nocardioidaceae</taxon>
        <taxon>Nocardioides</taxon>
    </lineage>
</organism>
<dbReference type="SUPFAM" id="SSF81606">
    <property type="entry name" value="PP2C-like"/>
    <property type="match status" value="1"/>
</dbReference>
<proteinExistence type="predicted"/>
<dbReference type="PANTHER" id="PTHR43156">
    <property type="entry name" value="STAGE II SPORULATION PROTEIN E-RELATED"/>
    <property type="match status" value="1"/>
</dbReference>
<dbReference type="Gene3D" id="3.60.40.10">
    <property type="entry name" value="PPM-type phosphatase domain"/>
    <property type="match status" value="1"/>
</dbReference>
<dbReference type="InterPro" id="IPR001932">
    <property type="entry name" value="PPM-type_phosphatase-like_dom"/>
</dbReference>
<dbReference type="Gene3D" id="3.30.450.40">
    <property type="match status" value="2"/>
</dbReference>
<feature type="domain" description="GAF" evidence="2">
    <location>
        <begin position="165"/>
        <end position="326"/>
    </location>
</feature>
<sequence>MEPDPSFDRYARLVCRSVGVPVALVSLVESDRQVFPGACGLPPEVDAQRETPLSHSFCQYVVADQQPLIVSDAREDARLRTNLAIPDLGVVAYAGWPITDHTGEIVGSLCAIDQEARDWTADELELLEDLAAACSTELSERGLRINGQDLVHRSRVLLALSEGLSATRTMTDVAVAVERIAVDQLGCLHAGIWLRGPDDGPSGDHAREVLTFVAPPATSWTSALRNAALPYDDTNPLGGAAVHGRAEYFGTKDLQNAIYPHLDTVKQVGDARTFQPLITRGAVLGTLALIWDGPHPMTDEDRITIEALASYSAQAVQRAGLLQERLDALVTLQSALLPALPPSADLELAARYRPAATRDQVGGDWYDVVVSQSGATSLMVGDVVGHDIAAAAVMGQLRTMLRTIAWSLADGPAAQVGLLDQAMRDLDVDAMATLVYARVEGRSLRWTNAGHPPPLVVSAAGEASFLDAGRPDLMVGVEPTTERTDHSFELTPGTTLLLYTDGLVERRDESIDEGLDRLAASAHRHHELDVEEFLDRVLGDLLGDRLRDDVAVLAVHLRA</sequence>
<dbReference type="SMART" id="SM00065">
    <property type="entry name" value="GAF"/>
    <property type="match status" value="2"/>
</dbReference>
<gene>
    <name evidence="4" type="ORF">ACFPYL_06020</name>
</gene>
<evidence type="ECO:0000313" key="5">
    <source>
        <dbReference type="Proteomes" id="UP001596135"/>
    </source>
</evidence>
<dbReference type="SUPFAM" id="SSF55781">
    <property type="entry name" value="GAF domain-like"/>
    <property type="match status" value="2"/>
</dbReference>
<evidence type="ECO:0000259" key="3">
    <source>
        <dbReference type="SMART" id="SM00331"/>
    </source>
</evidence>
<evidence type="ECO:0000256" key="1">
    <source>
        <dbReference type="ARBA" id="ARBA00022801"/>
    </source>
</evidence>
<name>A0ABW1LHJ3_9ACTN</name>